<evidence type="ECO:0000259" key="1">
    <source>
        <dbReference type="Pfam" id="PF03537"/>
    </source>
</evidence>
<dbReference type="EMBL" id="BAAAWD010000002">
    <property type="protein sequence ID" value="GAA2986976.1"/>
    <property type="molecule type" value="Genomic_DNA"/>
</dbReference>
<organism evidence="2 3">
    <name type="scientific">Streptosporangium longisporum</name>
    <dbReference type="NCBI Taxonomy" id="46187"/>
    <lineage>
        <taxon>Bacteria</taxon>
        <taxon>Bacillati</taxon>
        <taxon>Actinomycetota</taxon>
        <taxon>Actinomycetes</taxon>
        <taxon>Streptosporangiales</taxon>
        <taxon>Streptosporangiaceae</taxon>
        <taxon>Streptosporangium</taxon>
    </lineage>
</organism>
<sequence>MWRPAPGTTWQWQITDEVTAPFKNVTMYDIDLQDAVPSARTRTIPGFGTVTWPKGDNAGIVDRLHAAGKIVICYLDTGAYEAYRPDARLFPRAVIGNNTGWEEENWLDIRPSSWSAFAPIMWSRLDVAKEIGCDGVEPDQNNPLGNNPGFPITAAHQKAWYLEVARQAHERGLSVGMKNGVEVIDDDTVAAFDWALNEECYYYEECDTTTPFIEAGKAVFQTEYVDVWKSEGVNTPAKVAARVCPSARADRFSTIVKNEVPDALFLAC</sequence>
<accession>A0ABN3XQG4</accession>
<feature type="domain" description="Glycoside-hydrolase family GH114 TIM-barrel" evidence="1">
    <location>
        <begin position="9"/>
        <end position="258"/>
    </location>
</feature>
<proteinExistence type="predicted"/>
<dbReference type="SUPFAM" id="SSF51445">
    <property type="entry name" value="(Trans)glycosidases"/>
    <property type="match status" value="1"/>
</dbReference>
<dbReference type="InterPro" id="IPR013785">
    <property type="entry name" value="Aldolase_TIM"/>
</dbReference>
<reference evidence="2 3" key="1">
    <citation type="journal article" date="2019" name="Int. J. Syst. Evol. Microbiol.">
        <title>The Global Catalogue of Microorganisms (GCM) 10K type strain sequencing project: providing services to taxonomists for standard genome sequencing and annotation.</title>
        <authorList>
            <consortium name="The Broad Institute Genomics Platform"/>
            <consortium name="The Broad Institute Genome Sequencing Center for Infectious Disease"/>
            <person name="Wu L."/>
            <person name="Ma J."/>
        </authorList>
    </citation>
    <scope>NUCLEOTIDE SEQUENCE [LARGE SCALE GENOMIC DNA]</scope>
    <source>
        <strain evidence="2 3">JCM 3106</strain>
    </source>
</reference>
<keyword evidence="3" id="KW-1185">Reference proteome</keyword>
<evidence type="ECO:0000313" key="2">
    <source>
        <dbReference type="EMBL" id="GAA2986976.1"/>
    </source>
</evidence>
<dbReference type="PANTHER" id="PTHR35273">
    <property type="entry name" value="ALPHA-1,4 POLYGALACTOSAMINIDASE, PUTATIVE (AFU_ORTHOLOGUE AFUA_3G07890)-RELATED"/>
    <property type="match status" value="1"/>
</dbReference>
<dbReference type="Gene3D" id="3.20.20.70">
    <property type="entry name" value="Aldolase class I"/>
    <property type="match status" value="1"/>
</dbReference>
<dbReference type="PANTHER" id="PTHR35273:SF2">
    <property type="entry name" value="ALPHA-GALACTOSIDASE"/>
    <property type="match status" value="1"/>
</dbReference>
<dbReference type="InterPro" id="IPR017853">
    <property type="entry name" value="GH"/>
</dbReference>
<dbReference type="Pfam" id="PF03537">
    <property type="entry name" value="Glyco_hydro_114"/>
    <property type="match status" value="1"/>
</dbReference>
<dbReference type="InterPro" id="IPR004352">
    <property type="entry name" value="GH114_TIM-barrel"/>
</dbReference>
<gene>
    <name evidence="2" type="ORF">GCM10017559_03410</name>
</gene>
<comment type="caution">
    <text evidence="2">The sequence shown here is derived from an EMBL/GenBank/DDBJ whole genome shotgun (WGS) entry which is preliminary data.</text>
</comment>
<protein>
    <submittedName>
        <fullName evidence="2">Endo alpha-1,4 polygalactosaminidase</fullName>
    </submittedName>
</protein>
<dbReference type="Proteomes" id="UP001499930">
    <property type="component" value="Unassembled WGS sequence"/>
</dbReference>
<evidence type="ECO:0000313" key="3">
    <source>
        <dbReference type="Proteomes" id="UP001499930"/>
    </source>
</evidence>
<name>A0ABN3XQG4_9ACTN</name>